<reference evidence="8 9" key="1">
    <citation type="journal article" date="2014" name="Int. J. Syst. Evol. Microbiol.">
        <title>Complete genome sequence of Corynebacterium casei LMG S-19264T (=DSM 44701T), isolated from a smear-ripened cheese.</title>
        <authorList>
            <consortium name="US DOE Joint Genome Institute (JGI-PGF)"/>
            <person name="Walter F."/>
            <person name="Albersmeier A."/>
            <person name="Kalinowski J."/>
            <person name="Ruckert C."/>
        </authorList>
    </citation>
    <scope>NUCLEOTIDE SEQUENCE [LARGE SCALE GENOMIC DNA]</scope>
    <source>
        <strain evidence="8 9">CGMCC 1.12925</strain>
    </source>
</reference>
<dbReference type="InterPro" id="IPR039425">
    <property type="entry name" value="RNA_pol_sigma-70-like"/>
</dbReference>
<keyword evidence="3" id="KW-0731">Sigma factor</keyword>
<dbReference type="InterPro" id="IPR013325">
    <property type="entry name" value="RNA_pol_sigma_r2"/>
</dbReference>
<dbReference type="InterPro" id="IPR036388">
    <property type="entry name" value="WH-like_DNA-bd_sf"/>
</dbReference>
<feature type="domain" description="RNA polymerase sigma factor 70 region 4 type 2" evidence="7">
    <location>
        <begin position="119"/>
        <end position="171"/>
    </location>
</feature>
<dbReference type="EMBL" id="BMGL01000006">
    <property type="protein sequence ID" value="GGE11865.1"/>
    <property type="molecule type" value="Genomic_DNA"/>
</dbReference>
<name>A0A916ZSA8_9FLAO</name>
<dbReference type="PANTHER" id="PTHR43133:SF51">
    <property type="entry name" value="RNA POLYMERASE SIGMA FACTOR"/>
    <property type="match status" value="1"/>
</dbReference>
<sequence>MTENEMKHIQLAQERNQIGFNFLVKYHWNYVYHFIFKRTKNAYLTEEVCIQSFAKAFDKIDLFNPEFEFKTWLVQIAKNLLIDEYRKKSIETQELNKNSLQIIEESSIEDAQIMETNKENIARELRKLQGDYQLVLQKYYFESMSFKEISEELNIPINNLKVKAYRAKQKLQKLLKEK</sequence>
<evidence type="ECO:0000256" key="4">
    <source>
        <dbReference type="ARBA" id="ARBA00023163"/>
    </source>
</evidence>
<keyword evidence="5" id="KW-0175">Coiled coil</keyword>
<evidence type="ECO:0000259" key="7">
    <source>
        <dbReference type="Pfam" id="PF08281"/>
    </source>
</evidence>
<dbReference type="NCBIfam" id="TIGR02937">
    <property type="entry name" value="sigma70-ECF"/>
    <property type="match status" value="1"/>
</dbReference>
<dbReference type="PANTHER" id="PTHR43133">
    <property type="entry name" value="RNA POLYMERASE ECF-TYPE SIGMA FACTO"/>
    <property type="match status" value="1"/>
</dbReference>
<dbReference type="InterPro" id="IPR007627">
    <property type="entry name" value="RNA_pol_sigma70_r2"/>
</dbReference>
<feature type="coiled-coil region" evidence="5">
    <location>
        <begin position="111"/>
        <end position="177"/>
    </location>
</feature>
<evidence type="ECO:0000256" key="1">
    <source>
        <dbReference type="ARBA" id="ARBA00010641"/>
    </source>
</evidence>
<protein>
    <submittedName>
        <fullName evidence="8">DNA-directed RNA polymerase sigma-70 factor</fullName>
    </submittedName>
</protein>
<dbReference type="SUPFAM" id="SSF88946">
    <property type="entry name" value="Sigma2 domain of RNA polymerase sigma factors"/>
    <property type="match status" value="1"/>
</dbReference>
<gene>
    <name evidence="8" type="ORF">GCM10010831_11640</name>
</gene>
<evidence type="ECO:0000259" key="6">
    <source>
        <dbReference type="Pfam" id="PF04542"/>
    </source>
</evidence>
<feature type="domain" description="RNA polymerase sigma-70 region 2" evidence="6">
    <location>
        <begin position="23"/>
        <end position="89"/>
    </location>
</feature>
<evidence type="ECO:0000313" key="8">
    <source>
        <dbReference type="EMBL" id="GGE11865.1"/>
    </source>
</evidence>
<dbReference type="Pfam" id="PF04542">
    <property type="entry name" value="Sigma70_r2"/>
    <property type="match status" value="1"/>
</dbReference>
<dbReference type="Gene3D" id="1.10.10.10">
    <property type="entry name" value="Winged helix-like DNA-binding domain superfamily/Winged helix DNA-binding domain"/>
    <property type="match status" value="1"/>
</dbReference>
<dbReference type="InterPro" id="IPR013324">
    <property type="entry name" value="RNA_pol_sigma_r3/r4-like"/>
</dbReference>
<keyword evidence="2" id="KW-0805">Transcription regulation</keyword>
<organism evidence="8 9">
    <name type="scientific">Psychroflexus salis</name>
    <dbReference type="NCBI Taxonomy" id="1526574"/>
    <lineage>
        <taxon>Bacteria</taxon>
        <taxon>Pseudomonadati</taxon>
        <taxon>Bacteroidota</taxon>
        <taxon>Flavobacteriia</taxon>
        <taxon>Flavobacteriales</taxon>
        <taxon>Flavobacteriaceae</taxon>
        <taxon>Psychroflexus</taxon>
    </lineage>
</organism>
<dbReference type="Gene3D" id="1.10.1740.10">
    <property type="match status" value="1"/>
</dbReference>
<evidence type="ECO:0000256" key="3">
    <source>
        <dbReference type="ARBA" id="ARBA00023082"/>
    </source>
</evidence>
<dbReference type="AlphaFoldDB" id="A0A916ZSA8"/>
<dbReference type="Proteomes" id="UP000599688">
    <property type="component" value="Unassembled WGS sequence"/>
</dbReference>
<evidence type="ECO:0000256" key="5">
    <source>
        <dbReference type="SAM" id="Coils"/>
    </source>
</evidence>
<dbReference type="InterPro" id="IPR013249">
    <property type="entry name" value="RNA_pol_sigma70_r4_t2"/>
</dbReference>
<dbReference type="Pfam" id="PF08281">
    <property type="entry name" value="Sigma70_r4_2"/>
    <property type="match status" value="1"/>
</dbReference>
<comment type="similarity">
    <text evidence="1">Belongs to the sigma-70 factor family. ECF subfamily.</text>
</comment>
<evidence type="ECO:0000313" key="9">
    <source>
        <dbReference type="Proteomes" id="UP000599688"/>
    </source>
</evidence>
<dbReference type="GO" id="GO:0006352">
    <property type="term" value="P:DNA-templated transcription initiation"/>
    <property type="evidence" value="ECO:0007669"/>
    <property type="project" value="InterPro"/>
</dbReference>
<keyword evidence="8" id="KW-0240">DNA-directed RNA polymerase</keyword>
<keyword evidence="9" id="KW-1185">Reference proteome</keyword>
<accession>A0A916ZSA8</accession>
<comment type="caution">
    <text evidence="8">The sequence shown here is derived from an EMBL/GenBank/DDBJ whole genome shotgun (WGS) entry which is preliminary data.</text>
</comment>
<dbReference type="SUPFAM" id="SSF88659">
    <property type="entry name" value="Sigma3 and sigma4 domains of RNA polymerase sigma factors"/>
    <property type="match status" value="1"/>
</dbReference>
<dbReference type="GO" id="GO:0003677">
    <property type="term" value="F:DNA binding"/>
    <property type="evidence" value="ECO:0007669"/>
    <property type="project" value="InterPro"/>
</dbReference>
<dbReference type="GO" id="GO:0000428">
    <property type="term" value="C:DNA-directed RNA polymerase complex"/>
    <property type="evidence" value="ECO:0007669"/>
    <property type="project" value="UniProtKB-KW"/>
</dbReference>
<keyword evidence="4" id="KW-0804">Transcription</keyword>
<dbReference type="GO" id="GO:0016987">
    <property type="term" value="F:sigma factor activity"/>
    <property type="evidence" value="ECO:0007669"/>
    <property type="project" value="UniProtKB-KW"/>
</dbReference>
<dbReference type="InterPro" id="IPR014284">
    <property type="entry name" value="RNA_pol_sigma-70_dom"/>
</dbReference>
<evidence type="ECO:0000256" key="2">
    <source>
        <dbReference type="ARBA" id="ARBA00023015"/>
    </source>
</evidence>
<dbReference type="CDD" id="cd06171">
    <property type="entry name" value="Sigma70_r4"/>
    <property type="match status" value="1"/>
</dbReference>
<proteinExistence type="inferred from homology"/>
<dbReference type="RefSeq" id="WP_188405875.1">
    <property type="nucleotide sequence ID" value="NZ_BMGL01000006.1"/>
</dbReference>